<organism evidence="2 3">
    <name type="scientific">Sphaeroforma arctica JP610</name>
    <dbReference type="NCBI Taxonomy" id="667725"/>
    <lineage>
        <taxon>Eukaryota</taxon>
        <taxon>Ichthyosporea</taxon>
        <taxon>Ichthyophonida</taxon>
        <taxon>Sphaeroforma</taxon>
    </lineage>
</organism>
<dbReference type="EMBL" id="KQ242588">
    <property type="protein sequence ID" value="KNC77972.1"/>
    <property type="molecule type" value="Genomic_DNA"/>
</dbReference>
<feature type="region of interest" description="Disordered" evidence="1">
    <location>
        <begin position="1"/>
        <end position="62"/>
    </location>
</feature>
<dbReference type="GeneID" id="25910087"/>
<feature type="compositionally biased region" description="Basic and acidic residues" evidence="1">
    <location>
        <begin position="39"/>
        <end position="62"/>
    </location>
</feature>
<reference evidence="2 3" key="1">
    <citation type="submission" date="2011-02" db="EMBL/GenBank/DDBJ databases">
        <title>The Genome Sequence of Sphaeroforma arctica JP610.</title>
        <authorList>
            <consortium name="The Broad Institute Genome Sequencing Platform"/>
            <person name="Russ C."/>
            <person name="Cuomo C."/>
            <person name="Young S.K."/>
            <person name="Zeng Q."/>
            <person name="Gargeya S."/>
            <person name="Alvarado L."/>
            <person name="Berlin A."/>
            <person name="Chapman S.B."/>
            <person name="Chen Z."/>
            <person name="Freedman E."/>
            <person name="Gellesch M."/>
            <person name="Goldberg J."/>
            <person name="Griggs A."/>
            <person name="Gujja S."/>
            <person name="Heilman E."/>
            <person name="Heiman D."/>
            <person name="Howarth C."/>
            <person name="Mehta T."/>
            <person name="Neiman D."/>
            <person name="Pearson M."/>
            <person name="Roberts A."/>
            <person name="Saif S."/>
            <person name="Shea T."/>
            <person name="Shenoy N."/>
            <person name="Sisk P."/>
            <person name="Stolte C."/>
            <person name="Sykes S."/>
            <person name="White J."/>
            <person name="Yandava C."/>
            <person name="Burger G."/>
            <person name="Gray M.W."/>
            <person name="Holland P.W.H."/>
            <person name="King N."/>
            <person name="Lang F.B.F."/>
            <person name="Roger A.J."/>
            <person name="Ruiz-Trillo I."/>
            <person name="Haas B."/>
            <person name="Nusbaum C."/>
            <person name="Birren B."/>
        </authorList>
    </citation>
    <scope>NUCLEOTIDE SEQUENCE [LARGE SCALE GENOMIC DNA]</scope>
    <source>
        <strain evidence="2 3">JP610</strain>
    </source>
</reference>
<gene>
    <name evidence="2" type="ORF">SARC_09583</name>
</gene>
<dbReference type="Proteomes" id="UP000054560">
    <property type="component" value="Unassembled WGS sequence"/>
</dbReference>
<feature type="compositionally biased region" description="Polar residues" evidence="1">
    <location>
        <begin position="1"/>
        <end position="14"/>
    </location>
</feature>
<evidence type="ECO:0000256" key="1">
    <source>
        <dbReference type="SAM" id="MobiDB-lite"/>
    </source>
</evidence>
<dbReference type="RefSeq" id="XP_014151874.1">
    <property type="nucleotide sequence ID" value="XM_014296399.1"/>
</dbReference>
<evidence type="ECO:0000313" key="3">
    <source>
        <dbReference type="Proteomes" id="UP000054560"/>
    </source>
</evidence>
<feature type="compositionally biased region" description="Low complexity" evidence="1">
    <location>
        <begin position="22"/>
        <end position="38"/>
    </location>
</feature>
<feature type="region of interest" description="Disordered" evidence="1">
    <location>
        <begin position="137"/>
        <end position="171"/>
    </location>
</feature>
<feature type="compositionally biased region" description="Low complexity" evidence="1">
    <location>
        <begin position="142"/>
        <end position="157"/>
    </location>
</feature>
<dbReference type="AlphaFoldDB" id="A0A0L0FMI5"/>
<evidence type="ECO:0000313" key="2">
    <source>
        <dbReference type="EMBL" id="KNC77972.1"/>
    </source>
</evidence>
<proteinExistence type="predicted"/>
<keyword evidence="3" id="KW-1185">Reference proteome</keyword>
<accession>A0A0L0FMI5</accession>
<protein>
    <submittedName>
        <fullName evidence="2">Uncharacterized protein</fullName>
    </submittedName>
</protein>
<name>A0A0L0FMI5_9EUKA</name>
<sequence length="185" mass="19806">MRSRPRTTIGSNPHSNSKRTRSTSNTTDAAANSTSNDSKTNDGNDSDHTAARTGDRGDDSNHVTDEDIMALLSTHHATSSATLGMQKMSKVEASQLDARALSGWRLLIGHPAAVDVNDANSLTITPAIFETLRTQRREQLHSSGSGRRAQARSAEGSTNESLTHVGAVRGPTDTTANVLKRVRLF</sequence>